<organism evidence="2 3">
    <name type="scientific">Micromonas commoda (strain RCC299 / NOUM17 / CCMP2709)</name>
    <name type="common">Picoplanktonic green alga</name>
    <dbReference type="NCBI Taxonomy" id="296587"/>
    <lineage>
        <taxon>Eukaryota</taxon>
        <taxon>Viridiplantae</taxon>
        <taxon>Chlorophyta</taxon>
        <taxon>Mamiellophyceae</taxon>
        <taxon>Mamiellales</taxon>
        <taxon>Mamiellaceae</taxon>
        <taxon>Micromonas</taxon>
    </lineage>
</organism>
<feature type="region of interest" description="Disordered" evidence="1">
    <location>
        <begin position="612"/>
        <end position="645"/>
    </location>
</feature>
<accession>C1E9G1</accession>
<dbReference type="STRING" id="296587.C1E9G1"/>
<dbReference type="AlphaFoldDB" id="C1E9G1"/>
<dbReference type="OMA" id="WQRVEWI"/>
<reference evidence="2 3" key="1">
    <citation type="journal article" date="2009" name="Science">
        <title>Green evolution and dynamic adaptations revealed by genomes of the marine picoeukaryotes Micromonas.</title>
        <authorList>
            <person name="Worden A.Z."/>
            <person name="Lee J.H."/>
            <person name="Mock T."/>
            <person name="Rouze P."/>
            <person name="Simmons M.P."/>
            <person name="Aerts A.L."/>
            <person name="Allen A.E."/>
            <person name="Cuvelier M.L."/>
            <person name="Derelle E."/>
            <person name="Everett M.V."/>
            <person name="Foulon E."/>
            <person name="Grimwood J."/>
            <person name="Gundlach H."/>
            <person name="Henrissat B."/>
            <person name="Napoli C."/>
            <person name="McDonald S.M."/>
            <person name="Parker M.S."/>
            <person name="Rombauts S."/>
            <person name="Salamov A."/>
            <person name="Von Dassow P."/>
            <person name="Badger J.H."/>
            <person name="Coutinho P.M."/>
            <person name="Demir E."/>
            <person name="Dubchak I."/>
            <person name="Gentemann C."/>
            <person name="Eikrem W."/>
            <person name="Gready J.E."/>
            <person name="John U."/>
            <person name="Lanier W."/>
            <person name="Lindquist E.A."/>
            <person name="Lucas S."/>
            <person name="Mayer K.F."/>
            <person name="Moreau H."/>
            <person name="Not F."/>
            <person name="Otillar R."/>
            <person name="Panaud O."/>
            <person name="Pangilinan J."/>
            <person name="Paulsen I."/>
            <person name="Piegu B."/>
            <person name="Poliakov A."/>
            <person name="Robbens S."/>
            <person name="Schmutz J."/>
            <person name="Toulza E."/>
            <person name="Wyss T."/>
            <person name="Zelensky A."/>
            <person name="Zhou K."/>
            <person name="Armbrust E.V."/>
            <person name="Bhattacharya D."/>
            <person name="Goodenough U.W."/>
            <person name="Van de Peer Y."/>
            <person name="Grigoriev I.V."/>
        </authorList>
    </citation>
    <scope>NUCLEOTIDE SEQUENCE [LARGE SCALE GENOMIC DNA]</scope>
    <source>
        <strain evidence="3">RCC299 / NOUM17</strain>
    </source>
</reference>
<dbReference type="EMBL" id="CP001327">
    <property type="protein sequence ID" value="ACO63977.1"/>
    <property type="molecule type" value="Genomic_DNA"/>
</dbReference>
<dbReference type="GeneID" id="8244357"/>
<dbReference type="InParanoid" id="C1E9G1"/>
<gene>
    <name evidence="2" type="ORF">MICPUN_100802</name>
</gene>
<feature type="region of interest" description="Disordered" evidence="1">
    <location>
        <begin position="238"/>
        <end position="282"/>
    </location>
</feature>
<dbReference type="OrthoDB" id="498655at2759"/>
<evidence type="ECO:0000313" key="2">
    <source>
        <dbReference type="EMBL" id="ACO63977.1"/>
    </source>
</evidence>
<dbReference type="Gene3D" id="2.40.70.10">
    <property type="entry name" value="Acid Proteases"/>
    <property type="match status" value="1"/>
</dbReference>
<dbReference type="RefSeq" id="XP_002502719.1">
    <property type="nucleotide sequence ID" value="XM_002502673.1"/>
</dbReference>
<proteinExistence type="predicted"/>
<evidence type="ECO:0000256" key="1">
    <source>
        <dbReference type="SAM" id="MobiDB-lite"/>
    </source>
</evidence>
<name>C1E9G1_MICCC</name>
<sequence>MAVAGGASVDATASMGGLFASTTRSRSYRRRSPIPPEGHRCASIRLSEKAHAVAFAFGRTASAWTRTPRGASLALDASEDDGILELLAAAEATRRGSSDPDSPDGPRGLITVGGDGICLGLTASWSLTFDASSDGMGFRDEISLDTGETAESKVPPMLFQSGYDPEADVAWETELGSGTCRATTFDGAHRSLLISWIRSGQWLNGQAARRRLLLKLIRGPRVPLRALVEEHTMVPKLSMSASFAEPSEPGNKSGPSGRRGKDRGNKGGRKGGRNKFGDAVSRASVREVKRAGAPPPIPSGDGALVAVACRGGSVGARVWLHRVNVGGDDGWVPHRCELATPEGVEAWVFGEWSRSDVGLLVPGVSHQTHPAGNSCVYRAKRTASILDGEKSSSKIFSQPYEGYPTDDDRWPVPTYSLNDAGVTEAAAAVPAARGEGGHVLVAPRLNGQASPGWFVLDTSCAGFAIEPSVADRLGMPAFGELSVVGVSAAALSGAMRRGTTISAGCVDVPAPVYMEQSLAAALRTPPAPVGSDPSAGGGLVGVLGTDFLQHCVVELRAPRRVPGSPTAPSFDVFCFDPAKYEPTDRVRAAWQRVEWIQGVPHVRVKLTVADDGLTPEPSLEQKLPRGGPQAGTGAGPENPATDGSGWEGRLFRLSLGAGGAGAIVSARAAKEWKMVERTVGLQPGGVMSGPGEERSRLAMVEPEVVTGRLRRVEFAGGRFETVRALTHTSGDPPDLALSPHADGALCADLFRGCTLVLDFGRNRIAVLTQQVD</sequence>
<keyword evidence="3" id="KW-1185">Reference proteome</keyword>
<dbReference type="InterPro" id="IPR021109">
    <property type="entry name" value="Peptidase_aspartic_dom_sf"/>
</dbReference>
<evidence type="ECO:0000313" key="3">
    <source>
        <dbReference type="Proteomes" id="UP000002009"/>
    </source>
</evidence>
<dbReference type="Proteomes" id="UP000002009">
    <property type="component" value="Chromosome 6"/>
</dbReference>
<protein>
    <submittedName>
        <fullName evidence="2">Uncharacterized protein</fullName>
    </submittedName>
</protein>
<feature type="compositionally biased region" description="Basic residues" evidence="1">
    <location>
        <begin position="258"/>
        <end position="273"/>
    </location>
</feature>
<dbReference type="KEGG" id="mis:MICPUN_100802"/>